<evidence type="ECO:0000313" key="2">
    <source>
        <dbReference type="Proteomes" id="UP000002878"/>
    </source>
</evidence>
<protein>
    <submittedName>
        <fullName evidence="1">Uncharacterized protein</fullName>
    </submittedName>
</protein>
<gene>
    <name evidence="1" type="ORF">MUS_2071</name>
</gene>
<name>I2C5W0_BACAY</name>
<sequence>MMKWYNISSILSASERHIKALSKNDSGLLSQSIFNIQMVIR</sequence>
<evidence type="ECO:0000313" key="1">
    <source>
        <dbReference type="EMBL" id="AFJ62034.1"/>
    </source>
</evidence>
<accession>I2C5W0</accession>
<dbReference type="PATRIC" id="fig|1126211.3.peg.1988"/>
<dbReference type="EMBL" id="CP003332">
    <property type="protein sequence ID" value="AFJ62034.1"/>
    <property type="molecule type" value="Genomic_DNA"/>
</dbReference>
<dbReference type="KEGG" id="bqy:MUS_2071"/>
<reference evidence="1 2" key="1">
    <citation type="journal article" date="2012" name="J. Biotechnol.">
        <title>Genome sequence of the plant growth promoting strain Bacillus amyloliquefaciens subsp. plantarum B9601-Y2 and expression of mersacidin and other secondary metabolites.</title>
        <authorList>
            <person name="He P."/>
            <person name="Hao K."/>
            <person name="Blom J."/>
            <person name="Ruckert C."/>
            <person name="Vater J."/>
            <person name="Mao Z."/>
            <person name="Wu Y."/>
            <person name="Hou M."/>
            <person name="He P."/>
            <person name="He Y."/>
            <person name="Borriss R."/>
        </authorList>
    </citation>
    <scope>NUCLEOTIDE SEQUENCE [LARGE SCALE GENOMIC DNA]</scope>
    <source>
        <strain evidence="1">Y2</strain>
    </source>
</reference>
<dbReference type="Proteomes" id="UP000002878">
    <property type="component" value="Chromosome"/>
</dbReference>
<proteinExistence type="predicted"/>
<dbReference type="HOGENOM" id="CLU_3265132_0_0_9"/>
<organism evidence="1 2">
    <name type="scientific">Bacillus amyloliquefaciens (strain Y2)</name>
    <name type="common">Bacillus amyloliquefaciens subsp. plantarum (strain B9601-Y2)</name>
    <dbReference type="NCBI Taxonomy" id="1155777"/>
    <lineage>
        <taxon>Bacteria</taxon>
        <taxon>Bacillati</taxon>
        <taxon>Bacillota</taxon>
        <taxon>Bacilli</taxon>
        <taxon>Bacillales</taxon>
        <taxon>Bacillaceae</taxon>
        <taxon>Bacillus</taxon>
        <taxon>Bacillus amyloliquefaciens group</taxon>
    </lineage>
</organism>
<dbReference type="AlphaFoldDB" id="I2C5W0"/>